<reference evidence="2 3" key="1">
    <citation type="submission" date="2016-08" db="EMBL/GenBank/DDBJ databases">
        <title>Characterization and recognition of Brachyspira hampsonii sp. nov., a novel intestinal spirochete that is pathogenic to pigs.</title>
        <authorList>
            <person name="Mirajkar N."/>
            <person name="La T."/>
            <person name="Phillips N."/>
            <person name="Hampson D."/>
            <person name="Gebhart C."/>
        </authorList>
    </citation>
    <scope>NUCLEOTIDE SEQUENCE [LARGE SCALE GENOMIC DNA]</scope>
    <source>
        <strain evidence="2 3">P280/1</strain>
    </source>
</reference>
<evidence type="ECO:0000313" key="2">
    <source>
        <dbReference type="EMBL" id="OEJ15963.1"/>
    </source>
</evidence>
<dbReference type="PANTHER" id="PTHR43861:SF5">
    <property type="entry name" value="BLL5978 PROTEIN"/>
    <property type="match status" value="1"/>
</dbReference>
<evidence type="ECO:0008006" key="4">
    <source>
        <dbReference type="Google" id="ProtNLM"/>
    </source>
</evidence>
<evidence type="ECO:0000256" key="1">
    <source>
        <dbReference type="SAM" id="MobiDB-lite"/>
    </source>
</evidence>
<evidence type="ECO:0000313" key="3">
    <source>
        <dbReference type="Proteomes" id="UP000095247"/>
    </source>
</evidence>
<organism evidence="2 3">
    <name type="scientific">Brachyspira hampsonii</name>
    <dbReference type="NCBI Taxonomy" id="1287055"/>
    <lineage>
        <taxon>Bacteria</taxon>
        <taxon>Pseudomonadati</taxon>
        <taxon>Spirochaetota</taxon>
        <taxon>Spirochaetia</taxon>
        <taxon>Brachyspirales</taxon>
        <taxon>Brachyspiraceae</taxon>
        <taxon>Brachyspira</taxon>
    </lineage>
</organism>
<dbReference type="AlphaFoldDB" id="A0A1E5NIJ0"/>
<dbReference type="InterPro" id="IPR029063">
    <property type="entry name" value="SAM-dependent_MTases_sf"/>
</dbReference>
<feature type="region of interest" description="Disordered" evidence="1">
    <location>
        <begin position="395"/>
        <end position="435"/>
    </location>
</feature>
<dbReference type="EMBL" id="MDCO01000001">
    <property type="protein sequence ID" value="OEJ15963.1"/>
    <property type="molecule type" value="Genomic_DNA"/>
</dbReference>
<protein>
    <recommendedName>
        <fullName evidence="4">Methyltransferase</fullName>
    </recommendedName>
</protein>
<gene>
    <name evidence="2" type="ORF">BFL38_10930</name>
</gene>
<dbReference type="RefSeq" id="WP_069725434.1">
    <property type="nucleotide sequence ID" value="NZ_MDCO01000001.1"/>
</dbReference>
<dbReference type="Proteomes" id="UP000095247">
    <property type="component" value="Unassembled WGS sequence"/>
</dbReference>
<dbReference type="CDD" id="cd02440">
    <property type="entry name" value="AdoMet_MTases"/>
    <property type="match status" value="1"/>
</dbReference>
<dbReference type="Gene3D" id="3.40.50.150">
    <property type="entry name" value="Vaccinia Virus protein VP39"/>
    <property type="match status" value="1"/>
</dbReference>
<sequence>MVLQRICPICNCEKGENLYEINFAKAKDEFVPEHYDIVACNNCGFIFNNTTWTQKDYDKYYSDTTKYSSNFTSGAGGLSNLDKIRYNAIIDRIEKFICKDSSILDIGCAKGGLLRTFQNRGYRNLYGIESSKEAIENLKQYNIGGEVSSIFDLKNIDKKFDVVILSQVLEHIYDLKNVKYILENILNDNGILYIDIPDGTSYIKNKLAAYYYFDLEHINHFSLITLEYLFDNFKLVEKDSFYFDNVSNIKSYIIYGIFKKVTNKIVNKLKDNEAINKMKEYINYSNKIDKYNIDNIDNTKLTYCWGFGALLRRILLDKKYFSNCNIDGIIDKNETFAGKKIIDHKGNKIEVFTPNILKNTDNVIITSVLYSEIIKQDLLNDLNFNGKIYELRAEQSRAEQSRAEQSRAEQSRAEQSRAEQSRAEQSRAEQSRAEQSRAELIFNNYYKEVA</sequence>
<comment type="caution">
    <text evidence="2">The sequence shown here is derived from an EMBL/GenBank/DDBJ whole genome shotgun (WGS) entry which is preliminary data.</text>
</comment>
<dbReference type="Pfam" id="PF13489">
    <property type="entry name" value="Methyltransf_23"/>
    <property type="match status" value="1"/>
</dbReference>
<dbReference type="SUPFAM" id="SSF53335">
    <property type="entry name" value="S-adenosyl-L-methionine-dependent methyltransferases"/>
    <property type="match status" value="1"/>
</dbReference>
<accession>A0A1E5NIJ0</accession>
<dbReference type="PANTHER" id="PTHR43861">
    <property type="entry name" value="TRANS-ACONITATE 2-METHYLTRANSFERASE-RELATED"/>
    <property type="match status" value="1"/>
</dbReference>
<proteinExistence type="predicted"/>
<name>A0A1E5NIJ0_9SPIR</name>